<sequence length="274" mass="32548">MTKVIKEEFKKLEDLKIKDVSLTFDTSLEIFNEEFNRISRMDDNLFIYEVEIANITYDQNKDDDSEQQISHEADYDMGYDPYDVAFTEWLGCSEWPTCIWKDDGNYNGGNLPGAYIIRNSLHYRDYEWYEALEDSDLKKQALRNKAIMEGLISNGELSNDGWRRWESHEITYHDHDEIKYGNETHNKRQELCEAHELPVCYVRRFEMIKYSFGQDEECVAVKEDKYEYLARTSEDACRAYQEIFRMMDEGWMDLVKENLMNIGGEFTSLEVLES</sequence>
<dbReference type="EMBL" id="BKCJ010234949">
    <property type="protein sequence ID" value="GEZ04294.1"/>
    <property type="molecule type" value="Genomic_DNA"/>
</dbReference>
<comment type="caution">
    <text evidence="1">The sequence shown here is derived from an EMBL/GenBank/DDBJ whole genome shotgun (WGS) entry which is preliminary data.</text>
</comment>
<organism evidence="1">
    <name type="scientific">Tanacetum cinerariifolium</name>
    <name type="common">Dalmatian daisy</name>
    <name type="synonym">Chrysanthemum cinerariifolium</name>
    <dbReference type="NCBI Taxonomy" id="118510"/>
    <lineage>
        <taxon>Eukaryota</taxon>
        <taxon>Viridiplantae</taxon>
        <taxon>Streptophyta</taxon>
        <taxon>Embryophyta</taxon>
        <taxon>Tracheophyta</taxon>
        <taxon>Spermatophyta</taxon>
        <taxon>Magnoliopsida</taxon>
        <taxon>eudicotyledons</taxon>
        <taxon>Gunneridae</taxon>
        <taxon>Pentapetalae</taxon>
        <taxon>asterids</taxon>
        <taxon>campanulids</taxon>
        <taxon>Asterales</taxon>
        <taxon>Asteraceae</taxon>
        <taxon>Asteroideae</taxon>
        <taxon>Anthemideae</taxon>
        <taxon>Anthemidinae</taxon>
        <taxon>Tanacetum</taxon>
    </lineage>
</organism>
<accession>A0A699I2V8</accession>
<proteinExistence type="predicted"/>
<name>A0A699I2V8_TANCI</name>
<gene>
    <name evidence="1" type="ORF">Tci_476267</name>
</gene>
<dbReference type="AlphaFoldDB" id="A0A699I2V8"/>
<protein>
    <submittedName>
        <fullName evidence="1">Uncharacterized protein</fullName>
    </submittedName>
</protein>
<evidence type="ECO:0000313" key="1">
    <source>
        <dbReference type="EMBL" id="GEZ04294.1"/>
    </source>
</evidence>
<reference evidence="1" key="1">
    <citation type="journal article" date="2019" name="Sci. Rep.">
        <title>Draft genome of Tanacetum cinerariifolium, the natural source of mosquito coil.</title>
        <authorList>
            <person name="Yamashiro T."/>
            <person name="Shiraishi A."/>
            <person name="Satake H."/>
            <person name="Nakayama K."/>
        </authorList>
    </citation>
    <scope>NUCLEOTIDE SEQUENCE</scope>
</reference>